<dbReference type="Proteomes" id="UP000078550">
    <property type="component" value="Unassembled WGS sequence"/>
</dbReference>
<dbReference type="AlphaFoldDB" id="A0A1A8YLV2"/>
<gene>
    <name evidence="1" type="ORF">POVWA1_011730</name>
    <name evidence="2" type="ORF">POVWA2_012430</name>
</gene>
<evidence type="ECO:0000313" key="2">
    <source>
        <dbReference type="EMBL" id="SBT32994.1"/>
    </source>
</evidence>
<protein>
    <submittedName>
        <fullName evidence="1">Uncharacterized protein</fullName>
    </submittedName>
</protein>
<dbReference type="EMBL" id="FLRE01000049">
    <property type="protein sequence ID" value="SBT32994.1"/>
    <property type="molecule type" value="Genomic_DNA"/>
</dbReference>
<evidence type="ECO:0000313" key="3">
    <source>
        <dbReference type="Proteomes" id="UP000078550"/>
    </source>
</evidence>
<reference evidence="3 4" key="1">
    <citation type="submission" date="2016-05" db="EMBL/GenBank/DDBJ databases">
        <authorList>
            <person name="Naeem Raeece"/>
        </authorList>
    </citation>
    <scope>NUCLEOTIDE SEQUENCE [LARGE SCALE GENOMIC DNA]</scope>
</reference>
<accession>A0A1A8YLV2</accession>
<organism evidence="1 4">
    <name type="scientific">Plasmodium ovale wallikeri</name>
    <dbReference type="NCBI Taxonomy" id="864142"/>
    <lineage>
        <taxon>Eukaryota</taxon>
        <taxon>Sar</taxon>
        <taxon>Alveolata</taxon>
        <taxon>Apicomplexa</taxon>
        <taxon>Aconoidasida</taxon>
        <taxon>Haemosporida</taxon>
        <taxon>Plasmodiidae</taxon>
        <taxon>Plasmodium</taxon>
        <taxon>Plasmodium (Plasmodium)</taxon>
    </lineage>
</organism>
<keyword evidence="4" id="KW-1185">Reference proteome</keyword>
<evidence type="ECO:0000313" key="4">
    <source>
        <dbReference type="Proteomes" id="UP000078555"/>
    </source>
</evidence>
<name>A0A1A8YLV2_PLAOA</name>
<dbReference type="EMBL" id="FLRD01000037">
    <property type="protein sequence ID" value="SBT32359.1"/>
    <property type="molecule type" value="Genomic_DNA"/>
</dbReference>
<proteinExistence type="predicted"/>
<evidence type="ECO:0000313" key="1">
    <source>
        <dbReference type="EMBL" id="SBT32359.1"/>
    </source>
</evidence>
<reference evidence="1" key="2">
    <citation type="submission" date="2016-05" db="EMBL/GenBank/DDBJ databases">
        <authorList>
            <person name="Lavstsen T."/>
            <person name="Jespersen J.S."/>
        </authorList>
    </citation>
    <scope>NUCLEOTIDE SEQUENCE [LARGE SCALE GENOMIC DNA]</scope>
</reference>
<dbReference type="Proteomes" id="UP000078555">
    <property type="component" value="Unassembled WGS sequence"/>
</dbReference>
<sequence>MLLLRFTLVVASPPHAGCCFSASRWMLPLRFTLVVASPLHAGCYFTASPSVRCLCMIAFAKRFHWYLLSILPCVYISLSQRSSGYLPLERLRVGSRTSSIARPLLAAAATLALSEDALLLNSTSPFSPCS</sequence>